<comment type="caution">
    <text evidence="1">The sequence shown here is derived from an EMBL/GenBank/DDBJ whole genome shotgun (WGS) entry which is preliminary data.</text>
</comment>
<dbReference type="RefSeq" id="WP_068834933.1">
    <property type="nucleotide sequence ID" value="NZ_JBHSMX010000004.1"/>
</dbReference>
<protein>
    <submittedName>
        <fullName evidence="1">Uncharacterized protein</fullName>
    </submittedName>
</protein>
<evidence type="ECO:0000313" key="2">
    <source>
        <dbReference type="Proteomes" id="UP001596084"/>
    </source>
</evidence>
<proteinExistence type="predicted"/>
<organism evidence="1 2">
    <name type="scientific">Polaromonas jejuensis</name>
    <dbReference type="NCBI Taxonomy" id="457502"/>
    <lineage>
        <taxon>Bacteria</taxon>
        <taxon>Pseudomonadati</taxon>
        <taxon>Pseudomonadota</taxon>
        <taxon>Betaproteobacteria</taxon>
        <taxon>Burkholderiales</taxon>
        <taxon>Comamonadaceae</taxon>
        <taxon>Polaromonas</taxon>
    </lineage>
</organism>
<sequence length="229" mass="26671">MNDRGDCPVPDTHQKFKEATYFLRKCAEHYHDPEEFQFNLNAFIQALRNITFMLQSEPSKPENFESWYAGKQAEMRQSDLLRRFVQARNVVVKQSSLKARSTAWSGVFRRRRFKLGMQHPVPLFAPSRWVIERLKERVGFFLDEEHSQPWEQFGVHRTWVVEELGESEVLGLCVQSLNYVGSIVEEAHSFFGAEVESTAVEVDMLRTQTLLETDVDPSLVVKWGWDDAV</sequence>
<reference evidence="2" key="1">
    <citation type="journal article" date="2019" name="Int. J. Syst. Evol. Microbiol.">
        <title>The Global Catalogue of Microorganisms (GCM) 10K type strain sequencing project: providing services to taxonomists for standard genome sequencing and annotation.</title>
        <authorList>
            <consortium name="The Broad Institute Genomics Platform"/>
            <consortium name="The Broad Institute Genome Sequencing Center for Infectious Disease"/>
            <person name="Wu L."/>
            <person name="Ma J."/>
        </authorList>
    </citation>
    <scope>NUCLEOTIDE SEQUENCE [LARGE SCALE GENOMIC DNA]</scope>
    <source>
        <strain evidence="2">CGMCC 4.7277</strain>
    </source>
</reference>
<dbReference type="EMBL" id="JBHSMX010000004">
    <property type="protein sequence ID" value="MFC5519746.1"/>
    <property type="molecule type" value="Genomic_DNA"/>
</dbReference>
<name>A0ABW0Q577_9BURK</name>
<dbReference type="Proteomes" id="UP001596084">
    <property type="component" value="Unassembled WGS sequence"/>
</dbReference>
<gene>
    <name evidence="1" type="ORF">ACFPP7_02280</name>
</gene>
<evidence type="ECO:0000313" key="1">
    <source>
        <dbReference type="EMBL" id="MFC5519746.1"/>
    </source>
</evidence>
<accession>A0ABW0Q577</accession>
<keyword evidence="2" id="KW-1185">Reference proteome</keyword>